<protein>
    <submittedName>
        <fullName evidence="1">Uncharacterized protein</fullName>
    </submittedName>
</protein>
<reference evidence="1" key="1">
    <citation type="submission" date="2016-10" db="EMBL/GenBank/DDBJ databases">
        <authorList>
            <person name="Benchimol M."/>
            <person name="Almeida L.G."/>
            <person name="Vasconcelos A.T."/>
            <person name="Perreira-Neves A."/>
            <person name="Rosa I.A."/>
            <person name="Tasca T."/>
            <person name="Bogo M.R."/>
            <person name="de Souza W."/>
        </authorList>
    </citation>
    <scope>NUCLEOTIDE SEQUENCE [LARGE SCALE GENOMIC DNA]</scope>
    <source>
        <strain evidence="1">K</strain>
    </source>
</reference>
<sequence length="72" mass="8302">MIELNDKEFPVKAINNRRFSIGDTSSFGEFSNIHRVGYDNHQHKIMQNLTFFIVGIGAIGCEQLKKCIFIRL</sequence>
<accession>A0A1J4KMB4</accession>
<dbReference type="Proteomes" id="UP000179807">
    <property type="component" value="Unassembled WGS sequence"/>
</dbReference>
<comment type="caution">
    <text evidence="1">The sequence shown here is derived from an EMBL/GenBank/DDBJ whole genome shotgun (WGS) entry which is preliminary data.</text>
</comment>
<dbReference type="VEuPathDB" id="TrichDB:TRFO_17972"/>
<dbReference type="AlphaFoldDB" id="A0A1J4KMB4"/>
<gene>
    <name evidence="1" type="ORF">TRFO_17972</name>
</gene>
<proteinExistence type="predicted"/>
<dbReference type="GeneID" id="94834603"/>
<dbReference type="RefSeq" id="XP_068365418.1">
    <property type="nucleotide sequence ID" value="XM_068499899.1"/>
</dbReference>
<name>A0A1J4KMB4_9EUKA</name>
<evidence type="ECO:0000313" key="2">
    <source>
        <dbReference type="Proteomes" id="UP000179807"/>
    </source>
</evidence>
<keyword evidence="2" id="KW-1185">Reference proteome</keyword>
<dbReference type="EMBL" id="MLAK01000567">
    <property type="protein sequence ID" value="OHT12282.1"/>
    <property type="molecule type" value="Genomic_DNA"/>
</dbReference>
<organism evidence="1 2">
    <name type="scientific">Tritrichomonas foetus</name>
    <dbReference type="NCBI Taxonomy" id="1144522"/>
    <lineage>
        <taxon>Eukaryota</taxon>
        <taxon>Metamonada</taxon>
        <taxon>Parabasalia</taxon>
        <taxon>Tritrichomonadida</taxon>
        <taxon>Tritrichomonadidae</taxon>
        <taxon>Tritrichomonas</taxon>
    </lineage>
</organism>
<evidence type="ECO:0000313" key="1">
    <source>
        <dbReference type="EMBL" id="OHT12282.1"/>
    </source>
</evidence>